<dbReference type="PRINTS" id="PR00455">
    <property type="entry name" value="HTHTETR"/>
</dbReference>
<dbReference type="PROSITE" id="PS50977">
    <property type="entry name" value="HTH_TETR_2"/>
    <property type="match status" value="1"/>
</dbReference>
<reference evidence="5" key="1">
    <citation type="submission" date="2017-02" db="EMBL/GenBank/DDBJ databases">
        <authorList>
            <person name="Varghese N."/>
            <person name="Submissions S."/>
        </authorList>
    </citation>
    <scope>NUCLEOTIDE SEQUENCE [LARGE SCALE GENOMIC DNA]</scope>
    <source>
        <strain evidence="5">ATCC 35199</strain>
    </source>
</reference>
<dbReference type="PROSITE" id="PS01081">
    <property type="entry name" value="HTH_TETR_1"/>
    <property type="match status" value="1"/>
</dbReference>
<dbReference type="PANTHER" id="PTHR43479:SF11">
    <property type="entry name" value="ACREF_ENVCD OPERON REPRESSOR-RELATED"/>
    <property type="match status" value="1"/>
</dbReference>
<keyword evidence="5" id="KW-1185">Reference proteome</keyword>
<evidence type="ECO:0000313" key="4">
    <source>
        <dbReference type="EMBL" id="SKB41756.1"/>
    </source>
</evidence>
<proteinExistence type="predicted"/>
<dbReference type="SUPFAM" id="SSF46689">
    <property type="entry name" value="Homeodomain-like"/>
    <property type="match status" value="1"/>
</dbReference>
<dbReference type="RefSeq" id="WP_013360678.1">
    <property type="nucleotide sequence ID" value="NZ_DAMBHZ010000001.1"/>
</dbReference>
<keyword evidence="1 2" id="KW-0238">DNA-binding</keyword>
<evidence type="ECO:0000256" key="1">
    <source>
        <dbReference type="ARBA" id="ARBA00023125"/>
    </source>
</evidence>
<dbReference type="InterPro" id="IPR036271">
    <property type="entry name" value="Tet_transcr_reg_TetR-rel_C_sf"/>
</dbReference>
<dbReference type="InterPro" id="IPR009057">
    <property type="entry name" value="Homeodomain-like_sf"/>
</dbReference>
<dbReference type="PANTHER" id="PTHR43479">
    <property type="entry name" value="ACREF/ENVCD OPERON REPRESSOR-RELATED"/>
    <property type="match status" value="1"/>
</dbReference>
<protein>
    <submittedName>
        <fullName evidence="4">Transcriptional regulator, TetR family</fullName>
    </submittedName>
</protein>
<feature type="DNA-binding region" description="H-T-H motif" evidence="2">
    <location>
        <begin position="28"/>
        <end position="47"/>
    </location>
</feature>
<dbReference type="Pfam" id="PF00440">
    <property type="entry name" value="TetR_N"/>
    <property type="match status" value="1"/>
</dbReference>
<name>A0A1T5B3F4_9FIRM</name>
<dbReference type="SUPFAM" id="SSF48498">
    <property type="entry name" value="Tetracyclin repressor-like, C-terminal domain"/>
    <property type="match status" value="1"/>
</dbReference>
<evidence type="ECO:0000259" key="3">
    <source>
        <dbReference type="PROSITE" id="PS50977"/>
    </source>
</evidence>
<evidence type="ECO:0000256" key="2">
    <source>
        <dbReference type="PROSITE-ProRule" id="PRU00335"/>
    </source>
</evidence>
<dbReference type="InterPro" id="IPR001647">
    <property type="entry name" value="HTH_TetR"/>
</dbReference>
<evidence type="ECO:0000313" key="5">
    <source>
        <dbReference type="Proteomes" id="UP000243406"/>
    </source>
</evidence>
<dbReference type="EMBL" id="FUYN01000002">
    <property type="protein sequence ID" value="SKB41756.1"/>
    <property type="molecule type" value="Genomic_DNA"/>
</dbReference>
<accession>A0A1T5B3F4</accession>
<organism evidence="4 5">
    <name type="scientific">Acetoanaerobium noterae</name>
    <dbReference type="NCBI Taxonomy" id="745369"/>
    <lineage>
        <taxon>Bacteria</taxon>
        <taxon>Bacillati</taxon>
        <taxon>Bacillota</taxon>
        <taxon>Clostridia</taxon>
        <taxon>Peptostreptococcales</taxon>
        <taxon>Filifactoraceae</taxon>
        <taxon>Acetoanaerobium</taxon>
    </lineage>
</organism>
<dbReference type="InterPro" id="IPR050624">
    <property type="entry name" value="HTH-type_Tx_Regulator"/>
</dbReference>
<dbReference type="OrthoDB" id="9780824at2"/>
<dbReference type="Gene3D" id="1.10.357.10">
    <property type="entry name" value="Tetracycline Repressor, domain 2"/>
    <property type="match status" value="1"/>
</dbReference>
<sequence length="204" mass="23934">MKKSEQTKLKISSAACELFCEKGYSATSTSEIAKRAEVSEGTIFRYFATKKDLLLYIATYGIEMFAEDIAIKPLVDLSEKYKDESIEKFLYELVMNRYKLMEEHKSIIMIFMNELSFHNEIQELFRKEIGEKVNDILTKSFDNFFKRGVFRDDINTRSAMRYFSGMIFVIFMEHVHGMRDENVSIEEDVKIAIDIFLNGVRNRN</sequence>
<dbReference type="InterPro" id="IPR023772">
    <property type="entry name" value="DNA-bd_HTH_TetR-type_CS"/>
</dbReference>
<dbReference type="Proteomes" id="UP000243406">
    <property type="component" value="Unassembled WGS sequence"/>
</dbReference>
<feature type="domain" description="HTH tetR-type" evidence="3">
    <location>
        <begin position="5"/>
        <end position="65"/>
    </location>
</feature>
<dbReference type="AlphaFoldDB" id="A0A1T5B3F4"/>
<dbReference type="GO" id="GO:0003677">
    <property type="term" value="F:DNA binding"/>
    <property type="evidence" value="ECO:0007669"/>
    <property type="project" value="UniProtKB-UniRule"/>
</dbReference>
<gene>
    <name evidence="4" type="ORF">SAMN02745120_1421</name>
</gene>